<evidence type="ECO:0008006" key="4">
    <source>
        <dbReference type="Google" id="ProtNLM"/>
    </source>
</evidence>
<proteinExistence type="predicted"/>
<dbReference type="RefSeq" id="WP_194111425.1">
    <property type="nucleotide sequence ID" value="NZ_JADFFL010000003.1"/>
</dbReference>
<reference evidence="2" key="1">
    <citation type="submission" date="2020-10" db="EMBL/GenBank/DDBJ databases">
        <title>Mucilaginibacter mali sp. nov., isolated from rhizosphere soil of apple orchard.</title>
        <authorList>
            <person name="Lee J.-S."/>
            <person name="Kim H.S."/>
            <person name="Kim J.-S."/>
        </authorList>
    </citation>
    <scope>NUCLEOTIDE SEQUENCE</scope>
    <source>
        <strain evidence="2">KCTC 22746</strain>
    </source>
</reference>
<evidence type="ECO:0000313" key="3">
    <source>
        <dbReference type="Proteomes" id="UP000622475"/>
    </source>
</evidence>
<evidence type="ECO:0000313" key="2">
    <source>
        <dbReference type="EMBL" id="MBE9662245.1"/>
    </source>
</evidence>
<accession>A0A929KXE1</accession>
<name>A0A929KXE1_9SPHI</name>
<dbReference type="AlphaFoldDB" id="A0A929KXE1"/>
<organism evidence="2 3">
    <name type="scientific">Mucilaginibacter myungsuensis</name>
    <dbReference type="NCBI Taxonomy" id="649104"/>
    <lineage>
        <taxon>Bacteria</taxon>
        <taxon>Pseudomonadati</taxon>
        <taxon>Bacteroidota</taxon>
        <taxon>Sphingobacteriia</taxon>
        <taxon>Sphingobacteriales</taxon>
        <taxon>Sphingobacteriaceae</taxon>
        <taxon>Mucilaginibacter</taxon>
    </lineage>
</organism>
<keyword evidence="3" id="KW-1185">Reference proteome</keyword>
<protein>
    <recommendedName>
        <fullName evidence="4">LVIVD repeat-containing protein</fullName>
    </recommendedName>
</protein>
<dbReference type="PROSITE" id="PS51257">
    <property type="entry name" value="PROKAR_LIPOPROTEIN"/>
    <property type="match status" value="1"/>
</dbReference>
<evidence type="ECO:0000256" key="1">
    <source>
        <dbReference type="SAM" id="MobiDB-lite"/>
    </source>
</evidence>
<sequence>MKPYHLLLLLVLISGCRRDEQDPQTNYFPVLLSRESLERSITFHGPVPIEIPAKVYYKDNFILISERFKGVHVIDNTDPAKPVNRGYINVPGCVDMAVKGNVLYVDNAVDMLAIDLSSIGNTVINVLSRTKNAFPELTPPDGGSVPDKYKPENRPPNTILVGWEK</sequence>
<dbReference type="EMBL" id="JADFFL010000003">
    <property type="protein sequence ID" value="MBE9662245.1"/>
    <property type="molecule type" value="Genomic_DNA"/>
</dbReference>
<gene>
    <name evidence="2" type="ORF">IRJ16_10155</name>
</gene>
<dbReference type="Proteomes" id="UP000622475">
    <property type="component" value="Unassembled WGS sequence"/>
</dbReference>
<feature type="region of interest" description="Disordered" evidence="1">
    <location>
        <begin position="135"/>
        <end position="165"/>
    </location>
</feature>
<comment type="caution">
    <text evidence="2">The sequence shown here is derived from an EMBL/GenBank/DDBJ whole genome shotgun (WGS) entry which is preliminary data.</text>
</comment>